<dbReference type="EMBL" id="KV429057">
    <property type="protein sequence ID" value="KZT69617.1"/>
    <property type="molecule type" value="Genomic_DNA"/>
</dbReference>
<evidence type="ECO:0000313" key="2">
    <source>
        <dbReference type="Proteomes" id="UP000076727"/>
    </source>
</evidence>
<sequence>MVYNTWNGLKSTKETPFRRVVDIRYTATKTTEEMGLPHTMDIFPDDPRDPQASRNLILKSYRRLEDIGSAERFHAVFVDA</sequence>
<organism evidence="1 2">
    <name type="scientific">Daedalea quercina L-15889</name>
    <dbReference type="NCBI Taxonomy" id="1314783"/>
    <lineage>
        <taxon>Eukaryota</taxon>
        <taxon>Fungi</taxon>
        <taxon>Dikarya</taxon>
        <taxon>Basidiomycota</taxon>
        <taxon>Agaricomycotina</taxon>
        <taxon>Agaricomycetes</taxon>
        <taxon>Polyporales</taxon>
        <taxon>Fomitopsis</taxon>
    </lineage>
</organism>
<evidence type="ECO:0000313" key="1">
    <source>
        <dbReference type="EMBL" id="KZT69617.1"/>
    </source>
</evidence>
<dbReference type="OrthoDB" id="2799233at2759"/>
<gene>
    <name evidence="1" type="ORF">DAEQUDRAFT_726605</name>
</gene>
<reference evidence="1 2" key="1">
    <citation type="journal article" date="2016" name="Mol. Biol. Evol.">
        <title>Comparative Genomics of Early-Diverging Mushroom-Forming Fungi Provides Insights into the Origins of Lignocellulose Decay Capabilities.</title>
        <authorList>
            <person name="Nagy L.G."/>
            <person name="Riley R."/>
            <person name="Tritt A."/>
            <person name="Adam C."/>
            <person name="Daum C."/>
            <person name="Floudas D."/>
            <person name="Sun H."/>
            <person name="Yadav J.S."/>
            <person name="Pangilinan J."/>
            <person name="Larsson K.H."/>
            <person name="Matsuura K."/>
            <person name="Barry K."/>
            <person name="Labutti K."/>
            <person name="Kuo R."/>
            <person name="Ohm R.A."/>
            <person name="Bhattacharya S.S."/>
            <person name="Shirouzu T."/>
            <person name="Yoshinaga Y."/>
            <person name="Martin F.M."/>
            <person name="Grigoriev I.V."/>
            <person name="Hibbett D.S."/>
        </authorList>
    </citation>
    <scope>NUCLEOTIDE SEQUENCE [LARGE SCALE GENOMIC DNA]</scope>
    <source>
        <strain evidence="1 2">L-15889</strain>
    </source>
</reference>
<accession>A0A165QL77</accession>
<proteinExistence type="predicted"/>
<keyword evidence="2" id="KW-1185">Reference proteome</keyword>
<dbReference type="Proteomes" id="UP000076727">
    <property type="component" value="Unassembled WGS sequence"/>
</dbReference>
<dbReference type="AlphaFoldDB" id="A0A165QL77"/>
<name>A0A165QL77_9APHY</name>
<protein>
    <submittedName>
        <fullName evidence="1">Uncharacterized protein</fullName>
    </submittedName>
</protein>
<dbReference type="STRING" id="1314783.A0A165QL77"/>
<feature type="non-terminal residue" evidence="1">
    <location>
        <position position="80"/>
    </location>
</feature>